<protein>
    <recommendedName>
        <fullName evidence="4">HNH endonuclease</fullName>
    </recommendedName>
</protein>
<keyword evidence="1" id="KW-1133">Transmembrane helix</keyword>
<evidence type="ECO:0000313" key="3">
    <source>
        <dbReference type="Proteomes" id="UP000289718"/>
    </source>
</evidence>
<sequence length="206" mass="23989">MVLDLKFILIGFLLIASLIPLYIYRKEIYKKINRKGNIKAFLKDVEIYLKSNHPKINFDFSIISKYKNEKDIHIQETLILEDFINQFVNYEYELTTQSPVAKEKLWSSYDINSKVISEEKRPNDWARRKETAWNRDQGKCNRCGIKTKLVDAQILLARQTKDGGGFNLENLVVLCSDCSKVIRTSNKQKVGKDLNISNNLIKKVEP</sequence>
<proteinExistence type="predicted"/>
<keyword evidence="1" id="KW-0472">Membrane</keyword>
<keyword evidence="3" id="KW-1185">Reference proteome</keyword>
<dbReference type="RefSeq" id="WP_129062091.1">
    <property type="nucleotide sequence ID" value="NZ_NXIE01000004.1"/>
</dbReference>
<gene>
    <name evidence="2" type="ORF">CP965_10630</name>
</gene>
<evidence type="ECO:0000313" key="2">
    <source>
        <dbReference type="EMBL" id="RXK12224.1"/>
    </source>
</evidence>
<feature type="transmembrane region" description="Helical" evidence="1">
    <location>
        <begin position="6"/>
        <end position="24"/>
    </location>
</feature>
<comment type="caution">
    <text evidence="2">The sequence shown here is derived from an EMBL/GenBank/DDBJ whole genome shotgun (WGS) entry which is preliminary data.</text>
</comment>
<evidence type="ECO:0000256" key="1">
    <source>
        <dbReference type="SAM" id="Phobius"/>
    </source>
</evidence>
<dbReference type="Proteomes" id="UP000289718">
    <property type="component" value="Unassembled WGS sequence"/>
</dbReference>
<keyword evidence="1" id="KW-0812">Transmembrane</keyword>
<name>A0A4Q1ARL5_9BACT</name>
<organism evidence="2 3">
    <name type="scientific">Halarcobacter mediterraneus</name>
    <dbReference type="NCBI Taxonomy" id="2023153"/>
    <lineage>
        <taxon>Bacteria</taxon>
        <taxon>Pseudomonadati</taxon>
        <taxon>Campylobacterota</taxon>
        <taxon>Epsilonproteobacteria</taxon>
        <taxon>Campylobacterales</taxon>
        <taxon>Arcobacteraceae</taxon>
        <taxon>Halarcobacter</taxon>
    </lineage>
</organism>
<reference evidence="2 3" key="1">
    <citation type="submission" date="2017-09" db="EMBL/GenBank/DDBJ databases">
        <title>Genomics of the genus Arcobacter.</title>
        <authorList>
            <person name="Perez-Cataluna A."/>
            <person name="Figueras M.J."/>
            <person name="Salas-Masso N."/>
        </authorList>
    </citation>
    <scope>NUCLEOTIDE SEQUENCE [LARGE SCALE GENOMIC DNA]</scope>
    <source>
        <strain evidence="2 3">F156-34</strain>
    </source>
</reference>
<dbReference type="EMBL" id="NXIE01000004">
    <property type="protein sequence ID" value="RXK12224.1"/>
    <property type="molecule type" value="Genomic_DNA"/>
</dbReference>
<evidence type="ECO:0008006" key="4">
    <source>
        <dbReference type="Google" id="ProtNLM"/>
    </source>
</evidence>
<dbReference type="AlphaFoldDB" id="A0A4Q1ARL5"/>
<dbReference type="Gene3D" id="1.10.30.50">
    <property type="match status" value="1"/>
</dbReference>
<dbReference type="OrthoDB" id="9802901at2"/>
<accession>A0A4Q1ARL5</accession>